<keyword evidence="2" id="KW-1185">Reference proteome</keyword>
<accession>A0ABN6X244</accession>
<dbReference type="EMBL" id="AP027728">
    <property type="protein sequence ID" value="BDZ38764.1"/>
    <property type="molecule type" value="Genomic_DNA"/>
</dbReference>
<gene>
    <name evidence="1" type="ORF">GCM10025863_13780</name>
</gene>
<dbReference type="InterPro" id="IPR011051">
    <property type="entry name" value="RmlC_Cupin_sf"/>
</dbReference>
<dbReference type="Gene3D" id="2.60.120.10">
    <property type="entry name" value="Jelly Rolls"/>
    <property type="match status" value="1"/>
</dbReference>
<reference evidence="2" key="1">
    <citation type="journal article" date="2019" name="Int. J. Syst. Evol. Microbiol.">
        <title>The Global Catalogue of Microorganisms (GCM) 10K type strain sequencing project: providing services to taxonomists for standard genome sequencing and annotation.</title>
        <authorList>
            <consortium name="The Broad Institute Genomics Platform"/>
            <consortium name="The Broad Institute Genome Sequencing Center for Infectious Disease"/>
            <person name="Wu L."/>
            <person name="Ma J."/>
        </authorList>
    </citation>
    <scope>NUCLEOTIDE SEQUENCE [LARGE SCALE GENOMIC DNA]</scope>
    <source>
        <strain evidence="2">NBRC 106310</strain>
    </source>
</reference>
<name>A0ABN6X244_9MICO</name>
<dbReference type="Proteomes" id="UP001321543">
    <property type="component" value="Chromosome"/>
</dbReference>
<protein>
    <submittedName>
        <fullName evidence="1">Uncharacterized protein</fullName>
    </submittedName>
</protein>
<evidence type="ECO:0000313" key="2">
    <source>
        <dbReference type="Proteomes" id="UP001321543"/>
    </source>
</evidence>
<sequence length="82" mass="8516">MTAYDVPVADFALRRIELSGQQRLQVAGPAMVLATAGDVAVTGAAGRATRIRVGTAVFATADETELVLRGTGEVFLAEPGRN</sequence>
<dbReference type="RefSeq" id="WP_350226527.1">
    <property type="nucleotide sequence ID" value="NZ_AP027728.1"/>
</dbReference>
<dbReference type="SUPFAM" id="SSF51182">
    <property type="entry name" value="RmlC-like cupins"/>
    <property type="match status" value="1"/>
</dbReference>
<dbReference type="InterPro" id="IPR014710">
    <property type="entry name" value="RmlC-like_jellyroll"/>
</dbReference>
<proteinExistence type="predicted"/>
<evidence type="ECO:0000313" key="1">
    <source>
        <dbReference type="EMBL" id="BDZ38764.1"/>
    </source>
</evidence>
<organism evidence="1 2">
    <name type="scientific">Microbacterium suwonense</name>
    <dbReference type="NCBI Taxonomy" id="683047"/>
    <lineage>
        <taxon>Bacteria</taxon>
        <taxon>Bacillati</taxon>
        <taxon>Actinomycetota</taxon>
        <taxon>Actinomycetes</taxon>
        <taxon>Micrococcales</taxon>
        <taxon>Microbacteriaceae</taxon>
        <taxon>Microbacterium</taxon>
    </lineage>
</organism>